<dbReference type="PANTHER" id="PTHR43861:SF6">
    <property type="entry name" value="METHYLTRANSFERASE TYPE 11"/>
    <property type="match status" value="1"/>
</dbReference>
<dbReference type="Pfam" id="PF07021">
    <property type="entry name" value="MetW"/>
    <property type="match status" value="1"/>
</dbReference>
<protein>
    <submittedName>
        <fullName evidence="1">Methionine biosynthesis protein MetW</fullName>
    </submittedName>
</protein>
<gene>
    <name evidence="1" type="ORF">C8N46_104143</name>
</gene>
<name>A0A2T6BZK7_9FLAO</name>
<evidence type="ECO:0000313" key="2">
    <source>
        <dbReference type="Proteomes" id="UP000244090"/>
    </source>
</evidence>
<accession>A0A2T6BZK7</accession>
<dbReference type="Proteomes" id="UP000244090">
    <property type="component" value="Unassembled WGS sequence"/>
</dbReference>
<dbReference type="EMBL" id="QBKT01000004">
    <property type="protein sequence ID" value="PTX61500.1"/>
    <property type="molecule type" value="Genomic_DNA"/>
</dbReference>
<dbReference type="RefSeq" id="WP_108114736.1">
    <property type="nucleotide sequence ID" value="NZ_QBKT01000004.1"/>
</dbReference>
<dbReference type="CDD" id="cd02440">
    <property type="entry name" value="AdoMet_MTases"/>
    <property type="match status" value="1"/>
</dbReference>
<reference evidence="1 2" key="1">
    <citation type="submission" date="2018-04" db="EMBL/GenBank/DDBJ databases">
        <title>Genomic Encyclopedia of Archaeal and Bacterial Type Strains, Phase II (KMG-II): from individual species to whole genera.</title>
        <authorList>
            <person name="Goeker M."/>
        </authorList>
    </citation>
    <scope>NUCLEOTIDE SEQUENCE [LARGE SCALE GENOMIC DNA]</scope>
    <source>
        <strain evidence="1 2">DSM 25731</strain>
    </source>
</reference>
<dbReference type="Gene3D" id="3.40.50.150">
    <property type="entry name" value="Vaccinia Virus protein VP39"/>
    <property type="match status" value="1"/>
</dbReference>
<evidence type="ECO:0000313" key="1">
    <source>
        <dbReference type="EMBL" id="PTX61500.1"/>
    </source>
</evidence>
<dbReference type="PANTHER" id="PTHR43861">
    <property type="entry name" value="TRANS-ACONITATE 2-METHYLTRANSFERASE-RELATED"/>
    <property type="match status" value="1"/>
</dbReference>
<sequence>MNQAYIKLRKDIISLIEGENLKVLDVGCSNGINGKWLLDQGMATEVIGVETHEESVKNAKQNITKVIEKSIEDQELLESLKGEDFDYIILGDVLEHLIDPWHVLSELEKSLKSTGKMIISLPNVQHLETIKHLVFKGKFPYEPSGLYDKTHMRWFTLKNIEDLVDQANMHIEKLTRVERYSAYKGGFPLIPRILRKLGLFKNFFTFQYVFRCVKK</sequence>
<proteinExistence type="predicted"/>
<dbReference type="SUPFAM" id="SSF53335">
    <property type="entry name" value="S-adenosyl-L-methionine-dependent methyltransferases"/>
    <property type="match status" value="1"/>
</dbReference>
<keyword evidence="2" id="KW-1185">Reference proteome</keyword>
<comment type="caution">
    <text evidence="1">The sequence shown here is derived from an EMBL/GenBank/DDBJ whole genome shotgun (WGS) entry which is preliminary data.</text>
</comment>
<dbReference type="InterPro" id="IPR029063">
    <property type="entry name" value="SAM-dependent_MTases_sf"/>
</dbReference>
<dbReference type="InterPro" id="IPR010743">
    <property type="entry name" value="Methionine_synth_MetW"/>
</dbReference>
<organism evidence="1 2">
    <name type="scientific">Kordia periserrulae</name>
    <dbReference type="NCBI Taxonomy" id="701523"/>
    <lineage>
        <taxon>Bacteria</taxon>
        <taxon>Pseudomonadati</taxon>
        <taxon>Bacteroidota</taxon>
        <taxon>Flavobacteriia</taxon>
        <taxon>Flavobacteriales</taxon>
        <taxon>Flavobacteriaceae</taxon>
        <taxon>Kordia</taxon>
    </lineage>
</organism>
<dbReference type="AlphaFoldDB" id="A0A2T6BZK7"/>
<dbReference type="OrthoDB" id="8773442at2"/>